<feature type="domain" description="PROP1-like PPR" evidence="6">
    <location>
        <begin position="430"/>
        <end position="590"/>
    </location>
</feature>
<dbReference type="Pfam" id="PF17177">
    <property type="entry name" value="PPR_long"/>
    <property type="match status" value="1"/>
</dbReference>
<feature type="region of interest" description="Disordered" evidence="4">
    <location>
        <begin position="1"/>
        <end position="25"/>
    </location>
</feature>
<evidence type="ECO:0000313" key="8">
    <source>
        <dbReference type="Proteomes" id="UP001485043"/>
    </source>
</evidence>
<dbReference type="Pfam" id="PF02984">
    <property type="entry name" value="Cyclin_C"/>
    <property type="match status" value="1"/>
</dbReference>
<evidence type="ECO:0000256" key="1">
    <source>
        <dbReference type="ARBA" id="ARBA00007626"/>
    </source>
</evidence>
<comment type="similarity">
    <text evidence="1">Belongs to the PPR family. P subfamily.</text>
</comment>
<feature type="compositionally biased region" description="Low complexity" evidence="4">
    <location>
        <begin position="156"/>
        <end position="169"/>
    </location>
</feature>
<keyword evidence="8" id="KW-1185">Reference proteome</keyword>
<feature type="repeat" description="PPR" evidence="3">
    <location>
        <begin position="600"/>
        <end position="634"/>
    </location>
</feature>
<dbReference type="NCBIfam" id="TIGR00756">
    <property type="entry name" value="PPR"/>
    <property type="match status" value="8"/>
</dbReference>
<dbReference type="SUPFAM" id="SSF47954">
    <property type="entry name" value="Cyclin-like"/>
    <property type="match status" value="2"/>
</dbReference>
<feature type="region of interest" description="Disordered" evidence="4">
    <location>
        <begin position="73"/>
        <end position="106"/>
    </location>
</feature>
<feature type="compositionally biased region" description="Low complexity" evidence="4">
    <location>
        <begin position="184"/>
        <end position="193"/>
    </location>
</feature>
<name>A0AAW1T5F8_9CHLO</name>
<feature type="repeat" description="PPR" evidence="3">
    <location>
        <begin position="635"/>
        <end position="669"/>
    </location>
</feature>
<accession>A0AAW1T5F8</accession>
<feature type="domain" description="Cyclin C-terminal" evidence="5">
    <location>
        <begin position="1037"/>
        <end position="1110"/>
    </location>
</feature>
<protein>
    <submittedName>
        <fullName evidence="7">Uncharacterized protein</fullName>
    </submittedName>
</protein>
<dbReference type="InterPro" id="IPR002885">
    <property type="entry name" value="PPR_rpt"/>
</dbReference>
<feature type="repeat" description="PPR" evidence="3">
    <location>
        <begin position="495"/>
        <end position="529"/>
    </location>
</feature>
<dbReference type="InterPro" id="IPR004367">
    <property type="entry name" value="Cyclin_C-dom"/>
</dbReference>
<dbReference type="AlphaFoldDB" id="A0AAW1T5F8"/>
<feature type="region of interest" description="Disordered" evidence="4">
    <location>
        <begin position="141"/>
        <end position="193"/>
    </location>
</feature>
<keyword evidence="2" id="KW-0677">Repeat</keyword>
<feature type="region of interest" description="Disordered" evidence="4">
    <location>
        <begin position="288"/>
        <end position="336"/>
    </location>
</feature>
<evidence type="ECO:0000313" key="7">
    <source>
        <dbReference type="EMBL" id="KAK9863821.1"/>
    </source>
</evidence>
<dbReference type="InterPro" id="IPR011990">
    <property type="entry name" value="TPR-like_helical_dom_sf"/>
</dbReference>
<evidence type="ECO:0000256" key="4">
    <source>
        <dbReference type="SAM" id="MobiDB-lite"/>
    </source>
</evidence>
<sequence>MAVAAMSGWTGPDTPPQVGLDLTLQSRLESWADDSEAGALPLENGTGAGANPHCAALAVASELSSLYLLEQDRQHSARPQQQQPSWPARSQRSIPQQPGRTPRSPFGVAALQEHSVTERTLRVDPPVVDHDFACLPCSSPSQLSDKRTTWSGQPVASPTAPLASPSSSTYRSQHNSPPAPLSPLPSSRLPVRSPATPIRYQFPLHHAHTTLGAVPSPRSGSLTRCDSFSPATQPSKPSSFSGDVGQDYRLEGLQAQQHVPASPGQPGAVGWGGQAIPDSPGFRVPWFGRSRGKGMAANRGGRGNRGKGRGPPGSALGMGGRRGGRRTPGHPANAVHRSALDSQYGSYGLEDQGMSVEELVALIQNLNPKQRIPDAAFHALFHFDSRATALLLKDLSKAGMGARASELFEWLRGLELGHPLQALLDVYTYTAVISMCIYQQDVERALGLAREMRVRGIERNVHTYTALMNVCIKCGRCPLALETYHHMRQDGCSPNVVTFNTLIDVHGKMGQWEQAIKVLNLMKNEGLEPVLRTYNTLIIACNMCNQPREAMAVYKRMLDEGYTPNATTYNALISAHGKAGQLDQVMEVFQEMVWKGCERSVITYSSLISACEKAGQWRLALDLFQEMHNEGCSPNTVTYNSLITACAQGSQWEKAAEVFEQMRHRGCTPDVVSYTALISAYEKGGQWQRTLTAYDQMRLQNCKPDAIVYNAIIDALWETGVIWAQRKARGLFKVAQDEGHFRQQAWDAPALVRHEVNLHAMTAGVAMLSIFTWLLALKSRVEVGGVAGLQAGMAIVTDKGKSSKEQGNLVVKEAVAAMMHQWQAPFRPMAEGSFTGILEASTAAVAAWLTGPTFDAHLFSFFPSSNIGSQAGSPRDAAGVEQGRADAECSKEEGVETRCSNAFAAVQHFERTHCLILQNMGLPYLQRRADLVGQTVHLVDTLGFQDEVAHDAVLLMDRFMSSTMQVQQEVMDLMVAACVLVAISQSDNGGAANTTAADLESITGLSAALVAQMEWNLRQVLVHDTAAISTYRCLKLFLERLGCNFSDQGSVKNIAGSAFALVRGSLADTTFLNCRPSVVAAAVVYAERRSRGVIPFWPSMLAKLTGYQDMSTPELSVAIKGAQRLCCRLNTLQAPMVTAPMTSLPLTGIRY</sequence>
<dbReference type="PANTHER" id="PTHR47447:SF28">
    <property type="entry name" value="PENTACOTRIPEPTIDE-REPEAT REGION OF PRORP DOMAIN-CONTAINING PROTEIN"/>
    <property type="match status" value="1"/>
</dbReference>
<comment type="caution">
    <text evidence="7">The sequence shown here is derived from an EMBL/GenBank/DDBJ whole genome shotgun (WGS) entry which is preliminary data.</text>
</comment>
<dbReference type="Proteomes" id="UP001485043">
    <property type="component" value="Unassembled WGS sequence"/>
</dbReference>
<proteinExistence type="inferred from homology"/>
<feature type="repeat" description="PPR" evidence="3">
    <location>
        <begin position="670"/>
        <end position="704"/>
    </location>
</feature>
<dbReference type="Pfam" id="PF13041">
    <property type="entry name" value="PPR_2"/>
    <property type="match status" value="2"/>
</dbReference>
<dbReference type="InterPro" id="IPR033443">
    <property type="entry name" value="PROP1-like_PPR_dom"/>
</dbReference>
<dbReference type="EMBL" id="JALJOV010000425">
    <property type="protein sequence ID" value="KAK9863821.1"/>
    <property type="molecule type" value="Genomic_DNA"/>
</dbReference>
<evidence type="ECO:0000256" key="2">
    <source>
        <dbReference type="ARBA" id="ARBA00022737"/>
    </source>
</evidence>
<feature type="repeat" description="PPR" evidence="3">
    <location>
        <begin position="565"/>
        <end position="599"/>
    </location>
</feature>
<evidence type="ECO:0000259" key="5">
    <source>
        <dbReference type="Pfam" id="PF02984"/>
    </source>
</evidence>
<feature type="compositionally biased region" description="Polar residues" evidence="4">
    <location>
        <begin position="218"/>
        <end position="241"/>
    </location>
</feature>
<feature type="compositionally biased region" description="Polar residues" evidence="4">
    <location>
        <begin position="77"/>
        <end position="99"/>
    </location>
</feature>
<organism evidence="7 8">
    <name type="scientific">Apatococcus fuscideae</name>
    <dbReference type="NCBI Taxonomy" id="2026836"/>
    <lineage>
        <taxon>Eukaryota</taxon>
        <taxon>Viridiplantae</taxon>
        <taxon>Chlorophyta</taxon>
        <taxon>core chlorophytes</taxon>
        <taxon>Trebouxiophyceae</taxon>
        <taxon>Chlorellales</taxon>
        <taxon>Chlorellaceae</taxon>
        <taxon>Apatococcus</taxon>
    </lineage>
</organism>
<feature type="repeat" description="PPR" evidence="3">
    <location>
        <begin position="530"/>
        <end position="564"/>
    </location>
</feature>
<dbReference type="PROSITE" id="PS51375">
    <property type="entry name" value="PPR"/>
    <property type="match status" value="8"/>
</dbReference>
<feature type="compositionally biased region" description="Polar residues" evidence="4">
    <location>
        <begin position="141"/>
        <end position="154"/>
    </location>
</feature>
<dbReference type="Gene3D" id="1.25.40.10">
    <property type="entry name" value="Tetratricopeptide repeat domain"/>
    <property type="match status" value="3"/>
</dbReference>
<dbReference type="Gene3D" id="1.10.472.10">
    <property type="entry name" value="Cyclin-like"/>
    <property type="match status" value="2"/>
</dbReference>
<feature type="repeat" description="PPR" evidence="3">
    <location>
        <begin position="425"/>
        <end position="459"/>
    </location>
</feature>
<dbReference type="PANTHER" id="PTHR47447">
    <property type="entry name" value="OS03G0856100 PROTEIN"/>
    <property type="match status" value="1"/>
</dbReference>
<dbReference type="SUPFAM" id="SSF48452">
    <property type="entry name" value="TPR-like"/>
    <property type="match status" value="1"/>
</dbReference>
<evidence type="ECO:0000259" key="6">
    <source>
        <dbReference type="Pfam" id="PF17177"/>
    </source>
</evidence>
<dbReference type="InterPro" id="IPR036915">
    <property type="entry name" value="Cyclin-like_sf"/>
</dbReference>
<evidence type="ECO:0000256" key="3">
    <source>
        <dbReference type="PROSITE-ProRule" id="PRU00708"/>
    </source>
</evidence>
<gene>
    <name evidence="7" type="ORF">WJX84_002381</name>
</gene>
<reference evidence="7 8" key="1">
    <citation type="journal article" date="2024" name="Nat. Commun.">
        <title>Phylogenomics reveals the evolutionary origins of lichenization in chlorophyte algae.</title>
        <authorList>
            <person name="Puginier C."/>
            <person name="Libourel C."/>
            <person name="Otte J."/>
            <person name="Skaloud P."/>
            <person name="Haon M."/>
            <person name="Grisel S."/>
            <person name="Petersen M."/>
            <person name="Berrin J.G."/>
            <person name="Delaux P.M."/>
            <person name="Dal Grande F."/>
            <person name="Keller J."/>
        </authorList>
    </citation>
    <scope>NUCLEOTIDE SEQUENCE [LARGE SCALE GENOMIC DNA]</scope>
    <source>
        <strain evidence="7 8">SAG 2523</strain>
    </source>
</reference>
<feature type="repeat" description="PPR" evidence="3">
    <location>
        <begin position="460"/>
        <end position="494"/>
    </location>
</feature>
<feature type="region of interest" description="Disordered" evidence="4">
    <location>
        <begin position="211"/>
        <end position="242"/>
    </location>
</feature>